<evidence type="ECO:0000313" key="1">
    <source>
        <dbReference type="EMBL" id="MQA54295.1"/>
    </source>
</evidence>
<accession>A0A7X1PNC0</accession>
<dbReference type="InterPro" id="IPR037175">
    <property type="entry name" value="KFase_sf"/>
</dbReference>
<dbReference type="PANTHER" id="PTHR31118">
    <property type="entry name" value="CYCLASE-LIKE PROTEIN 2"/>
    <property type="match status" value="1"/>
</dbReference>
<protein>
    <submittedName>
        <fullName evidence="1">Cyclase family protein</fullName>
    </submittedName>
</protein>
<reference evidence="1 2" key="1">
    <citation type="submission" date="2019-10" db="EMBL/GenBank/DDBJ databases">
        <title>Pseudomonas dajingensis sp. nov., isolated from the profound head ulcers of farmed Murray cod (Maccullochella peelii peelii).</title>
        <authorList>
            <person name="Liu Y."/>
        </authorList>
    </citation>
    <scope>NUCLEOTIDE SEQUENCE [LARGE SCALE GENOMIC DNA]</scope>
    <source>
        <strain evidence="1 2">MC042</strain>
    </source>
</reference>
<dbReference type="PANTHER" id="PTHR31118:SF12">
    <property type="entry name" value="CYCLASE-LIKE PROTEIN 2"/>
    <property type="match status" value="1"/>
</dbReference>
<comment type="caution">
    <text evidence="1">The sequence shown here is derived from an EMBL/GenBank/DDBJ whole genome shotgun (WGS) entry which is preliminary data.</text>
</comment>
<proteinExistence type="predicted"/>
<sequence length="266" mass="29412">MTRLVCLTRPIDPELRSKIPPAMASMASVIAPLVDYHRPEAKGRERMMGIFCCEAHDLPHGEGWGEEILSDMSSHCGTHVDAPYHSGNLIEGKPARKIHEIDLQELFCPGMVLDMRPFERRNDAYTIEELQAAIDAVGRPIQAGDAVLLRTGQERFESLSAEWFAYPGMSREGTLFLARAGAKVLGTDAPGWDRPFPVMRKRFEETGEGSTIWDGHFAIQEKEAFIVQQMHNLAALPASGFMVGFFPMKLVGTSAAPARAVAFLDN</sequence>
<gene>
    <name evidence="1" type="ORF">GDH07_13345</name>
</gene>
<organism evidence="1 2">
    <name type="scientific">Pseudomonas piscis</name>
    <dbReference type="NCBI Taxonomy" id="2614538"/>
    <lineage>
        <taxon>Bacteria</taxon>
        <taxon>Pseudomonadati</taxon>
        <taxon>Pseudomonadota</taxon>
        <taxon>Gammaproteobacteria</taxon>
        <taxon>Pseudomonadales</taxon>
        <taxon>Pseudomonadaceae</taxon>
        <taxon>Pseudomonas</taxon>
    </lineage>
</organism>
<dbReference type="InterPro" id="IPR007325">
    <property type="entry name" value="KFase/CYL"/>
</dbReference>
<evidence type="ECO:0000313" key="2">
    <source>
        <dbReference type="Proteomes" id="UP000486534"/>
    </source>
</evidence>
<dbReference type="Pfam" id="PF04199">
    <property type="entry name" value="Cyclase"/>
    <property type="match status" value="1"/>
</dbReference>
<dbReference type="EMBL" id="WHUV01000002">
    <property type="protein sequence ID" value="MQA54295.1"/>
    <property type="molecule type" value="Genomic_DNA"/>
</dbReference>
<dbReference type="RefSeq" id="WP_053129911.1">
    <property type="nucleotide sequence ID" value="NZ_WHUV01000002.1"/>
</dbReference>
<dbReference type="Gene3D" id="3.50.30.50">
    <property type="entry name" value="Putative cyclase"/>
    <property type="match status" value="1"/>
</dbReference>
<dbReference type="SUPFAM" id="SSF102198">
    <property type="entry name" value="Putative cyclase"/>
    <property type="match status" value="1"/>
</dbReference>
<dbReference type="GO" id="GO:0019441">
    <property type="term" value="P:L-tryptophan catabolic process to kynurenine"/>
    <property type="evidence" value="ECO:0007669"/>
    <property type="project" value="InterPro"/>
</dbReference>
<name>A0A7X1PNC0_9PSED</name>
<dbReference type="Proteomes" id="UP000486534">
    <property type="component" value="Unassembled WGS sequence"/>
</dbReference>
<dbReference type="GO" id="GO:0004061">
    <property type="term" value="F:arylformamidase activity"/>
    <property type="evidence" value="ECO:0007669"/>
    <property type="project" value="InterPro"/>
</dbReference>
<dbReference type="AlphaFoldDB" id="A0A7X1PNC0"/>